<evidence type="ECO:0000256" key="2">
    <source>
        <dbReference type="ARBA" id="ARBA00022692"/>
    </source>
</evidence>
<evidence type="ECO:0000259" key="6">
    <source>
        <dbReference type="PROSITE" id="PS50850"/>
    </source>
</evidence>
<feature type="transmembrane region" description="Helical" evidence="5">
    <location>
        <begin position="174"/>
        <end position="197"/>
    </location>
</feature>
<dbReference type="GO" id="GO:0016020">
    <property type="term" value="C:membrane"/>
    <property type="evidence" value="ECO:0007669"/>
    <property type="project" value="UniProtKB-SubCell"/>
</dbReference>
<feature type="transmembrane region" description="Helical" evidence="5">
    <location>
        <begin position="20"/>
        <end position="43"/>
    </location>
</feature>
<comment type="subcellular location">
    <subcellularLocation>
        <location evidence="1">Membrane</location>
        <topology evidence="1">Multi-pass membrane protein</topology>
    </subcellularLocation>
</comment>
<dbReference type="Proteomes" id="UP001608902">
    <property type="component" value="Unassembled WGS sequence"/>
</dbReference>
<evidence type="ECO:0000256" key="3">
    <source>
        <dbReference type="ARBA" id="ARBA00022989"/>
    </source>
</evidence>
<organism evidence="7 8">
    <name type="scientific">Gnathostoma spinigerum</name>
    <dbReference type="NCBI Taxonomy" id="75299"/>
    <lineage>
        <taxon>Eukaryota</taxon>
        <taxon>Metazoa</taxon>
        <taxon>Ecdysozoa</taxon>
        <taxon>Nematoda</taxon>
        <taxon>Chromadorea</taxon>
        <taxon>Rhabditida</taxon>
        <taxon>Spirurina</taxon>
        <taxon>Gnathostomatomorpha</taxon>
        <taxon>Gnathostomatoidea</taxon>
        <taxon>Gnathostomatidae</taxon>
        <taxon>Gnathostoma</taxon>
    </lineage>
</organism>
<feature type="non-terminal residue" evidence="7">
    <location>
        <position position="239"/>
    </location>
</feature>
<dbReference type="AlphaFoldDB" id="A0ABD6EBD1"/>
<dbReference type="InterPro" id="IPR005828">
    <property type="entry name" value="MFS_sugar_transport-like"/>
</dbReference>
<evidence type="ECO:0000256" key="4">
    <source>
        <dbReference type="ARBA" id="ARBA00023136"/>
    </source>
</evidence>
<keyword evidence="2 5" id="KW-0812">Transmembrane</keyword>
<sequence>MKTFDDILFSTLGEFGRWQKWQLLLVCFPTIFTAMHALGWTFAATPIRHRCRLPFEDETFTKYGAESLLHSNDTRVSNILNGSNCTVPVTCTAGQKCGSDSCSFQECAIIDGEICRYGYVYDHSAVRNSAVNKWDIVCNWRPLKAIIQASYYIGQMVGSMTLGYLGDRIGRKGVFIISIFTQVVCGVSMALAPYWWLYMILRFGVGFSHPGVFLIAVVIGMELVGPTKRRLASVITGIF</sequence>
<dbReference type="Gene3D" id="1.20.1250.20">
    <property type="entry name" value="MFS general substrate transporter like domains"/>
    <property type="match status" value="1"/>
</dbReference>
<accession>A0ABD6EBD1</accession>
<protein>
    <recommendedName>
        <fullName evidence="6">Major facilitator superfamily (MFS) profile domain-containing protein</fullName>
    </recommendedName>
</protein>
<dbReference type="PANTHER" id="PTHR24064">
    <property type="entry name" value="SOLUTE CARRIER FAMILY 22 MEMBER"/>
    <property type="match status" value="1"/>
</dbReference>
<name>A0ABD6EBD1_9BILA</name>
<dbReference type="SUPFAM" id="SSF103473">
    <property type="entry name" value="MFS general substrate transporter"/>
    <property type="match status" value="1"/>
</dbReference>
<reference evidence="7 8" key="1">
    <citation type="submission" date="2024-08" db="EMBL/GenBank/DDBJ databases">
        <title>Gnathostoma spinigerum genome.</title>
        <authorList>
            <person name="Gonzalez-Bertolin B."/>
            <person name="Monzon S."/>
            <person name="Zaballos A."/>
            <person name="Jimenez P."/>
            <person name="Dekumyoy P."/>
            <person name="Varona S."/>
            <person name="Cuesta I."/>
            <person name="Sumanam S."/>
            <person name="Adisakwattana P."/>
            <person name="Gasser R.B."/>
            <person name="Hernandez-Gonzalez A."/>
            <person name="Young N.D."/>
            <person name="Perteguer M.J."/>
        </authorList>
    </citation>
    <scope>NUCLEOTIDE SEQUENCE [LARGE SCALE GENOMIC DNA]</scope>
    <source>
        <strain evidence="7">AL3</strain>
        <tissue evidence="7">Liver</tissue>
    </source>
</reference>
<dbReference type="InterPro" id="IPR020846">
    <property type="entry name" value="MFS_dom"/>
</dbReference>
<proteinExistence type="predicted"/>
<evidence type="ECO:0000256" key="1">
    <source>
        <dbReference type="ARBA" id="ARBA00004141"/>
    </source>
</evidence>
<evidence type="ECO:0000313" key="7">
    <source>
        <dbReference type="EMBL" id="MFH4973792.1"/>
    </source>
</evidence>
<keyword evidence="4 5" id="KW-0472">Membrane</keyword>
<gene>
    <name evidence="7" type="ORF">AB6A40_000501</name>
</gene>
<feature type="domain" description="Major facilitator superfamily (MFS) profile" evidence="6">
    <location>
        <begin position="108"/>
        <end position="239"/>
    </location>
</feature>
<feature type="transmembrane region" description="Helical" evidence="5">
    <location>
        <begin position="203"/>
        <end position="224"/>
    </location>
</feature>
<dbReference type="PROSITE" id="PS50850">
    <property type="entry name" value="MFS"/>
    <property type="match status" value="1"/>
</dbReference>
<keyword evidence="3 5" id="KW-1133">Transmembrane helix</keyword>
<dbReference type="EMBL" id="JBGFUD010000140">
    <property type="protein sequence ID" value="MFH4973792.1"/>
    <property type="molecule type" value="Genomic_DNA"/>
</dbReference>
<evidence type="ECO:0000256" key="5">
    <source>
        <dbReference type="SAM" id="Phobius"/>
    </source>
</evidence>
<comment type="caution">
    <text evidence="7">The sequence shown here is derived from an EMBL/GenBank/DDBJ whole genome shotgun (WGS) entry which is preliminary data.</text>
</comment>
<dbReference type="InterPro" id="IPR036259">
    <property type="entry name" value="MFS_trans_sf"/>
</dbReference>
<evidence type="ECO:0000313" key="8">
    <source>
        <dbReference type="Proteomes" id="UP001608902"/>
    </source>
</evidence>
<dbReference type="Pfam" id="PF00083">
    <property type="entry name" value="Sugar_tr"/>
    <property type="match status" value="1"/>
</dbReference>
<keyword evidence="8" id="KW-1185">Reference proteome</keyword>